<organism evidence="6 7">
    <name type="scientific">Nonomuraea montanisoli</name>
    <dbReference type="NCBI Taxonomy" id="2741721"/>
    <lineage>
        <taxon>Bacteria</taxon>
        <taxon>Bacillati</taxon>
        <taxon>Actinomycetota</taxon>
        <taxon>Actinomycetes</taxon>
        <taxon>Streptosporangiales</taxon>
        <taxon>Streptosporangiaceae</taxon>
        <taxon>Nonomuraea</taxon>
    </lineage>
</organism>
<dbReference type="PANTHER" id="PTHR11228:SF7">
    <property type="entry name" value="PQQA PEPTIDE CYCLASE"/>
    <property type="match status" value="1"/>
</dbReference>
<dbReference type="PANTHER" id="PTHR11228">
    <property type="entry name" value="RADICAL SAM DOMAIN PROTEIN"/>
    <property type="match status" value="1"/>
</dbReference>
<dbReference type="SFLD" id="SFLDG01386">
    <property type="entry name" value="main_SPASM_domain-containing"/>
    <property type="match status" value="1"/>
</dbReference>
<dbReference type="GO" id="GO:0046872">
    <property type="term" value="F:metal ion binding"/>
    <property type="evidence" value="ECO:0007669"/>
    <property type="project" value="UniProtKB-KW"/>
</dbReference>
<reference evidence="6 7" key="1">
    <citation type="submission" date="2020-06" db="EMBL/GenBank/DDBJ databases">
        <title>Nonomuraea sp. SMC257, a novel actinomycete isolated from soil.</title>
        <authorList>
            <person name="Chanama M."/>
        </authorList>
    </citation>
    <scope>NUCLEOTIDE SEQUENCE [LARGE SCALE GENOMIC DNA]</scope>
    <source>
        <strain evidence="6 7">SMC257</strain>
    </source>
</reference>
<protein>
    <submittedName>
        <fullName evidence="6">Radical SAM protein</fullName>
    </submittedName>
</protein>
<dbReference type="AlphaFoldDB" id="A0A7Y6IB87"/>
<proteinExistence type="predicted"/>
<dbReference type="InterPro" id="IPR007197">
    <property type="entry name" value="rSAM"/>
</dbReference>
<evidence type="ECO:0000313" key="7">
    <source>
        <dbReference type="Proteomes" id="UP000586042"/>
    </source>
</evidence>
<dbReference type="SUPFAM" id="SSF102114">
    <property type="entry name" value="Radical SAM enzymes"/>
    <property type="match status" value="1"/>
</dbReference>
<dbReference type="GO" id="GO:0051536">
    <property type="term" value="F:iron-sulfur cluster binding"/>
    <property type="evidence" value="ECO:0007669"/>
    <property type="project" value="UniProtKB-KW"/>
</dbReference>
<name>A0A7Y6IB87_9ACTN</name>
<sequence>MSPPNLDFLWLEITGRCQLECTHCYAESGPGKTHGTMTVRDWTNVIDQAADAGVCMVQFIGGEPTLHPDLPVLIDYALAAEIEVEIYSNLVHVPDRLWATFRQPGVRLATSYYSDDPAQHMTITRRNTLPRTEANIERAVELGIPLRVGIIDLGDGQCIEQARSQLADLGVTNMGIDRMRLLGRPAQRACNASELCGRCGDGIAAVLPDGTLSPCPLSRWLAAGNVTTTPLTELAPRVQRLAATHISPALPEACKPPCEPQCNPGCNPGVNAPGGGGGCQPKMSCNPNQPCKPNNPCQPDVTPKK</sequence>
<dbReference type="Gene3D" id="3.20.20.70">
    <property type="entry name" value="Aldolase class I"/>
    <property type="match status" value="1"/>
</dbReference>
<dbReference type="EMBL" id="JABWGN010000010">
    <property type="protein sequence ID" value="NUW35047.1"/>
    <property type="molecule type" value="Genomic_DNA"/>
</dbReference>
<dbReference type="Proteomes" id="UP000586042">
    <property type="component" value="Unassembled WGS sequence"/>
</dbReference>
<gene>
    <name evidence="6" type="ORF">HTZ77_26985</name>
</gene>
<comment type="caution">
    <text evidence="6">The sequence shown here is derived from an EMBL/GenBank/DDBJ whole genome shotgun (WGS) entry which is preliminary data.</text>
</comment>
<evidence type="ECO:0000256" key="2">
    <source>
        <dbReference type="ARBA" id="ARBA00022723"/>
    </source>
</evidence>
<keyword evidence="1" id="KW-0949">S-adenosyl-L-methionine</keyword>
<evidence type="ECO:0000256" key="1">
    <source>
        <dbReference type="ARBA" id="ARBA00022691"/>
    </source>
</evidence>
<evidence type="ECO:0000256" key="3">
    <source>
        <dbReference type="ARBA" id="ARBA00023004"/>
    </source>
</evidence>
<keyword evidence="7" id="KW-1185">Reference proteome</keyword>
<dbReference type="PROSITE" id="PS51918">
    <property type="entry name" value="RADICAL_SAM"/>
    <property type="match status" value="1"/>
</dbReference>
<dbReference type="Pfam" id="PF04055">
    <property type="entry name" value="Radical_SAM"/>
    <property type="match status" value="1"/>
</dbReference>
<dbReference type="InterPro" id="IPR013785">
    <property type="entry name" value="Aldolase_TIM"/>
</dbReference>
<accession>A0A7Y6IB87</accession>
<dbReference type="Pfam" id="PF13186">
    <property type="entry name" value="SPASM"/>
    <property type="match status" value="1"/>
</dbReference>
<keyword evidence="3" id="KW-0408">Iron</keyword>
<dbReference type="InterPro" id="IPR050377">
    <property type="entry name" value="Radical_SAM_PqqE_MftC-like"/>
</dbReference>
<dbReference type="InterPro" id="IPR023885">
    <property type="entry name" value="4Fe4S-binding_SPASM_dom"/>
</dbReference>
<dbReference type="SFLD" id="SFLDS00029">
    <property type="entry name" value="Radical_SAM"/>
    <property type="match status" value="1"/>
</dbReference>
<evidence type="ECO:0000259" key="5">
    <source>
        <dbReference type="PROSITE" id="PS51918"/>
    </source>
</evidence>
<dbReference type="InterPro" id="IPR058240">
    <property type="entry name" value="rSAM_sf"/>
</dbReference>
<evidence type="ECO:0000256" key="4">
    <source>
        <dbReference type="ARBA" id="ARBA00023014"/>
    </source>
</evidence>
<keyword evidence="2" id="KW-0479">Metal-binding</keyword>
<feature type="domain" description="Radical SAM core" evidence="5">
    <location>
        <begin position="1"/>
        <end position="251"/>
    </location>
</feature>
<dbReference type="SFLD" id="SFLDG01067">
    <property type="entry name" value="SPASM/twitch_domain_containing"/>
    <property type="match status" value="1"/>
</dbReference>
<evidence type="ECO:0000313" key="6">
    <source>
        <dbReference type="EMBL" id="NUW35047.1"/>
    </source>
</evidence>
<dbReference type="CDD" id="cd01335">
    <property type="entry name" value="Radical_SAM"/>
    <property type="match status" value="1"/>
</dbReference>
<keyword evidence="4" id="KW-0411">Iron-sulfur</keyword>
<dbReference type="GO" id="GO:0003824">
    <property type="term" value="F:catalytic activity"/>
    <property type="evidence" value="ECO:0007669"/>
    <property type="project" value="InterPro"/>
</dbReference>